<accession>A0ACB8ZKR7</accession>
<dbReference type="Proteomes" id="UP001055811">
    <property type="component" value="Linkage Group LG08"/>
</dbReference>
<reference evidence="1 2" key="2">
    <citation type="journal article" date="2022" name="Mol. Ecol. Resour.">
        <title>The genomes of chicory, endive, great burdock and yacon provide insights into Asteraceae paleo-polyploidization history and plant inulin production.</title>
        <authorList>
            <person name="Fan W."/>
            <person name="Wang S."/>
            <person name="Wang H."/>
            <person name="Wang A."/>
            <person name="Jiang F."/>
            <person name="Liu H."/>
            <person name="Zhao H."/>
            <person name="Xu D."/>
            <person name="Zhang Y."/>
        </authorList>
    </citation>
    <scope>NUCLEOTIDE SEQUENCE [LARGE SCALE GENOMIC DNA]</scope>
    <source>
        <strain evidence="2">cv. Punajuju</strain>
        <tissue evidence="1">Leaves</tissue>
    </source>
</reference>
<evidence type="ECO:0000313" key="1">
    <source>
        <dbReference type="EMBL" id="KAI3698402.1"/>
    </source>
</evidence>
<comment type="caution">
    <text evidence="1">The sequence shown here is derived from an EMBL/GenBank/DDBJ whole genome shotgun (WGS) entry which is preliminary data.</text>
</comment>
<evidence type="ECO:0000313" key="2">
    <source>
        <dbReference type="Proteomes" id="UP001055811"/>
    </source>
</evidence>
<dbReference type="EMBL" id="CM042016">
    <property type="protein sequence ID" value="KAI3698402.1"/>
    <property type="molecule type" value="Genomic_DNA"/>
</dbReference>
<protein>
    <submittedName>
        <fullName evidence="1">Uncharacterized protein</fullName>
    </submittedName>
</protein>
<gene>
    <name evidence="1" type="ORF">L2E82_41919</name>
</gene>
<reference evidence="2" key="1">
    <citation type="journal article" date="2022" name="Mol. Ecol. Resour.">
        <title>The genomes of chicory, endive, great burdock and yacon provide insights into Asteraceae palaeo-polyploidization history and plant inulin production.</title>
        <authorList>
            <person name="Fan W."/>
            <person name="Wang S."/>
            <person name="Wang H."/>
            <person name="Wang A."/>
            <person name="Jiang F."/>
            <person name="Liu H."/>
            <person name="Zhao H."/>
            <person name="Xu D."/>
            <person name="Zhang Y."/>
        </authorList>
    </citation>
    <scope>NUCLEOTIDE SEQUENCE [LARGE SCALE GENOMIC DNA]</scope>
    <source>
        <strain evidence="2">cv. Punajuju</strain>
    </source>
</reference>
<keyword evidence="2" id="KW-1185">Reference proteome</keyword>
<sequence>MPYIILFLSLLGMPCKVIIRLVTKQNQAQRETEIATATCVLSGVKCSTNDHPFSFKVGDVKIALSSIVKPSIQKLENSTLKTEAAKAIKTASSAMLNTLVDSIFQFVDQPMLPSET</sequence>
<proteinExistence type="predicted"/>
<name>A0ACB8ZKR7_CICIN</name>
<organism evidence="1 2">
    <name type="scientific">Cichorium intybus</name>
    <name type="common">Chicory</name>
    <dbReference type="NCBI Taxonomy" id="13427"/>
    <lineage>
        <taxon>Eukaryota</taxon>
        <taxon>Viridiplantae</taxon>
        <taxon>Streptophyta</taxon>
        <taxon>Embryophyta</taxon>
        <taxon>Tracheophyta</taxon>
        <taxon>Spermatophyta</taxon>
        <taxon>Magnoliopsida</taxon>
        <taxon>eudicotyledons</taxon>
        <taxon>Gunneridae</taxon>
        <taxon>Pentapetalae</taxon>
        <taxon>asterids</taxon>
        <taxon>campanulids</taxon>
        <taxon>Asterales</taxon>
        <taxon>Asteraceae</taxon>
        <taxon>Cichorioideae</taxon>
        <taxon>Cichorieae</taxon>
        <taxon>Cichoriinae</taxon>
        <taxon>Cichorium</taxon>
    </lineage>
</organism>